<evidence type="ECO:0000313" key="2">
    <source>
        <dbReference type="Proteomes" id="UP000630528"/>
    </source>
</evidence>
<dbReference type="AlphaFoldDB" id="A0A934TWA4"/>
<protein>
    <submittedName>
        <fullName evidence="1">Uncharacterized protein</fullName>
    </submittedName>
</protein>
<comment type="caution">
    <text evidence="1">The sequence shown here is derived from an EMBL/GenBank/DDBJ whole genome shotgun (WGS) entry which is preliminary data.</text>
</comment>
<gene>
    <name evidence="1" type="ORF">JJB11_19045</name>
</gene>
<reference evidence="1" key="2">
    <citation type="submission" date="2021-01" db="EMBL/GenBank/DDBJ databases">
        <authorList>
            <person name="Kang M."/>
        </authorList>
    </citation>
    <scope>NUCLEOTIDE SEQUENCE</scope>
    <source>
        <strain evidence="1">KACC 17527</strain>
    </source>
</reference>
<keyword evidence="2" id="KW-1185">Reference proteome</keyword>
<accession>A0A934TWA4</accession>
<evidence type="ECO:0000313" key="1">
    <source>
        <dbReference type="EMBL" id="MBK6008206.1"/>
    </source>
</evidence>
<dbReference type="EMBL" id="JAEPWM010000009">
    <property type="protein sequence ID" value="MBK6008206.1"/>
    <property type="molecule type" value="Genomic_DNA"/>
</dbReference>
<dbReference type="RefSeq" id="WP_201175087.1">
    <property type="nucleotide sequence ID" value="NZ_JAEPWM010000009.1"/>
</dbReference>
<sequence>MKNASLPDTEGSLSVFEQTCSYCGARFRVLATPVADGLHREEYACPECGKGYRTEAASEPQVQLLRRRTDGKDEAYQDTMF</sequence>
<reference evidence="1" key="1">
    <citation type="journal article" date="2012" name="J. Microbiol. Biotechnol.">
        <title>Ramlibacter ginsenosidimutans sp. nov., with ginsenoside-converting activity.</title>
        <authorList>
            <person name="Wang L."/>
            <person name="An D.S."/>
            <person name="Kim S.G."/>
            <person name="Jin F.X."/>
            <person name="Kim S.C."/>
            <person name="Lee S.T."/>
            <person name="Im W.T."/>
        </authorList>
    </citation>
    <scope>NUCLEOTIDE SEQUENCE</scope>
    <source>
        <strain evidence="1">KACC 17527</strain>
    </source>
</reference>
<name>A0A934TWA4_9BURK</name>
<proteinExistence type="predicted"/>
<dbReference type="Proteomes" id="UP000630528">
    <property type="component" value="Unassembled WGS sequence"/>
</dbReference>
<organism evidence="1 2">
    <name type="scientific">Ramlibacter ginsenosidimutans</name>
    <dbReference type="NCBI Taxonomy" id="502333"/>
    <lineage>
        <taxon>Bacteria</taxon>
        <taxon>Pseudomonadati</taxon>
        <taxon>Pseudomonadota</taxon>
        <taxon>Betaproteobacteria</taxon>
        <taxon>Burkholderiales</taxon>
        <taxon>Comamonadaceae</taxon>
        <taxon>Ramlibacter</taxon>
    </lineage>
</organism>